<sequence length="109" mass="12367">MVPGPRLALQQGPYCGGSQAYTRRRRPAARARPTLAHTTNRSEHYKSPAWPTPARTTTRGGLSHQFDCEIRWGVRPSPWPRRSRNQRCFGTRRQLILHVSTSNRSTGTS</sequence>
<evidence type="ECO:0000313" key="2">
    <source>
        <dbReference type="EMBL" id="KAF9732583.1"/>
    </source>
</evidence>
<keyword evidence="3" id="KW-1185">Reference proteome</keyword>
<dbReference type="EMBL" id="WJXW01000010">
    <property type="protein sequence ID" value="KAF9732583.1"/>
    <property type="molecule type" value="Genomic_DNA"/>
</dbReference>
<proteinExistence type="predicted"/>
<feature type="region of interest" description="Disordered" evidence="1">
    <location>
        <begin position="1"/>
        <end position="62"/>
    </location>
</feature>
<feature type="compositionally biased region" description="Low complexity" evidence="1">
    <location>
        <begin position="48"/>
        <end position="59"/>
    </location>
</feature>
<accession>A0A9P6GCG1</accession>
<evidence type="ECO:0000313" key="3">
    <source>
        <dbReference type="Proteomes" id="UP000756921"/>
    </source>
</evidence>
<dbReference type="Proteomes" id="UP000756921">
    <property type="component" value="Unassembled WGS sequence"/>
</dbReference>
<reference evidence="2" key="1">
    <citation type="journal article" date="2020" name="Mol. Plant Microbe Interact.">
        <title>Genome Sequence of the Biocontrol Agent Coniothyrium minitans strain Conio (IMI 134523).</title>
        <authorList>
            <person name="Patel D."/>
            <person name="Shittu T.A."/>
            <person name="Baroncelli R."/>
            <person name="Muthumeenakshi S."/>
            <person name="Osborne T.H."/>
            <person name="Janganan T.K."/>
            <person name="Sreenivasaprasad S."/>
        </authorList>
    </citation>
    <scope>NUCLEOTIDE SEQUENCE</scope>
    <source>
        <strain evidence="2">Conio</strain>
    </source>
</reference>
<name>A0A9P6GCG1_9PLEO</name>
<evidence type="ECO:0000256" key="1">
    <source>
        <dbReference type="SAM" id="MobiDB-lite"/>
    </source>
</evidence>
<dbReference type="AlphaFoldDB" id="A0A9P6GCG1"/>
<protein>
    <submittedName>
        <fullName evidence="2">Uncharacterized protein</fullName>
    </submittedName>
</protein>
<gene>
    <name evidence="2" type="ORF">PMIN01_09441</name>
</gene>
<comment type="caution">
    <text evidence="2">The sequence shown here is derived from an EMBL/GenBank/DDBJ whole genome shotgun (WGS) entry which is preliminary data.</text>
</comment>
<organism evidence="2 3">
    <name type="scientific">Paraphaeosphaeria minitans</name>
    <dbReference type="NCBI Taxonomy" id="565426"/>
    <lineage>
        <taxon>Eukaryota</taxon>
        <taxon>Fungi</taxon>
        <taxon>Dikarya</taxon>
        <taxon>Ascomycota</taxon>
        <taxon>Pezizomycotina</taxon>
        <taxon>Dothideomycetes</taxon>
        <taxon>Pleosporomycetidae</taxon>
        <taxon>Pleosporales</taxon>
        <taxon>Massarineae</taxon>
        <taxon>Didymosphaeriaceae</taxon>
        <taxon>Paraphaeosphaeria</taxon>
    </lineage>
</organism>